<dbReference type="SUPFAM" id="SSF54593">
    <property type="entry name" value="Glyoxalase/Bleomycin resistance protein/Dihydroxybiphenyl dioxygenase"/>
    <property type="match status" value="1"/>
</dbReference>
<feature type="domain" description="Glyoxalase/fosfomycin resistance/dioxygenase" evidence="1">
    <location>
        <begin position="21"/>
        <end position="115"/>
    </location>
</feature>
<protein>
    <submittedName>
        <fullName evidence="2">VOC family protein</fullName>
    </submittedName>
</protein>
<accession>A0AAU8IS11</accession>
<evidence type="ECO:0000259" key="1">
    <source>
        <dbReference type="Pfam" id="PF00903"/>
    </source>
</evidence>
<proteinExistence type="predicted"/>
<dbReference type="InterPro" id="IPR004360">
    <property type="entry name" value="Glyas_Fos-R_dOase_dom"/>
</dbReference>
<dbReference type="EMBL" id="CP159534">
    <property type="protein sequence ID" value="XCJ71195.1"/>
    <property type="molecule type" value="Genomic_DNA"/>
</dbReference>
<gene>
    <name evidence="2" type="ORF">ABII15_14960</name>
</gene>
<dbReference type="AlphaFoldDB" id="A0AAU8IS11"/>
<name>A0AAU8IS11_9ACTN</name>
<organism evidence="2">
    <name type="scientific">Streptomyces tabacisoli</name>
    <dbReference type="NCBI Taxonomy" id="3156398"/>
    <lineage>
        <taxon>Bacteria</taxon>
        <taxon>Bacillati</taxon>
        <taxon>Actinomycetota</taxon>
        <taxon>Actinomycetes</taxon>
        <taxon>Kitasatosporales</taxon>
        <taxon>Streptomycetaceae</taxon>
        <taxon>Streptomyces</taxon>
    </lineage>
</organism>
<dbReference type="Pfam" id="PF00903">
    <property type="entry name" value="Glyoxalase"/>
    <property type="match status" value="1"/>
</dbReference>
<reference evidence="2" key="1">
    <citation type="submission" date="2024-06" db="EMBL/GenBank/DDBJ databases">
        <title>Streptomyces sp. strain HUAS MG91 genome sequences.</title>
        <authorList>
            <person name="Mo P."/>
        </authorList>
    </citation>
    <scope>NUCLEOTIDE SEQUENCE</scope>
    <source>
        <strain evidence="2">HUAS MG91</strain>
    </source>
</reference>
<dbReference type="KEGG" id="stac:ABII15_14960"/>
<dbReference type="RefSeq" id="WP_353942822.1">
    <property type="nucleotide sequence ID" value="NZ_CP159534.1"/>
</dbReference>
<sequence length="124" mass="13637">MTQIRRAVPNLQVAPGEEAAAANRDFYGTLGFEEVMNLGWVTTLASPSHPEAQLTFLTHDATAPVVPDVSVELGTVEEVDKAYEALRATGAEIVHALRDEDWGVRRFFVRDPQGRVVNVLAHQK</sequence>
<dbReference type="Gene3D" id="3.10.180.10">
    <property type="entry name" value="2,3-Dihydroxybiphenyl 1,2-Dioxygenase, domain 1"/>
    <property type="match status" value="1"/>
</dbReference>
<evidence type="ECO:0000313" key="2">
    <source>
        <dbReference type="EMBL" id="XCJ71195.1"/>
    </source>
</evidence>
<dbReference type="InterPro" id="IPR029068">
    <property type="entry name" value="Glyas_Bleomycin-R_OHBP_Dase"/>
</dbReference>